<name>A0ABT1XMH6_9SPHN</name>
<comment type="similarity">
    <text evidence="1">Belongs to the thioesterase PaaI family.</text>
</comment>
<organism evidence="4 5">
    <name type="scientific">Parerythrobacter lacustris</name>
    <dbReference type="NCBI Taxonomy" id="2969984"/>
    <lineage>
        <taxon>Bacteria</taxon>
        <taxon>Pseudomonadati</taxon>
        <taxon>Pseudomonadota</taxon>
        <taxon>Alphaproteobacteria</taxon>
        <taxon>Sphingomonadales</taxon>
        <taxon>Erythrobacteraceae</taxon>
        <taxon>Parerythrobacter</taxon>
    </lineage>
</organism>
<dbReference type="EMBL" id="JANKHH010000001">
    <property type="protein sequence ID" value="MCR2832870.1"/>
    <property type="molecule type" value="Genomic_DNA"/>
</dbReference>
<comment type="caution">
    <text evidence="4">The sequence shown here is derived from an EMBL/GenBank/DDBJ whole genome shotgun (WGS) entry which is preliminary data.</text>
</comment>
<evidence type="ECO:0000256" key="1">
    <source>
        <dbReference type="ARBA" id="ARBA00008324"/>
    </source>
</evidence>
<dbReference type="RefSeq" id="WP_257594627.1">
    <property type="nucleotide sequence ID" value="NZ_JANKHH010000001.1"/>
</dbReference>
<dbReference type="Gene3D" id="3.10.129.10">
    <property type="entry name" value="Hotdog Thioesterase"/>
    <property type="match status" value="1"/>
</dbReference>
<dbReference type="InterPro" id="IPR006683">
    <property type="entry name" value="Thioestr_dom"/>
</dbReference>
<dbReference type="Pfam" id="PF03061">
    <property type="entry name" value="4HBT"/>
    <property type="match status" value="1"/>
</dbReference>
<dbReference type="SUPFAM" id="SSF54637">
    <property type="entry name" value="Thioesterase/thiol ester dehydrase-isomerase"/>
    <property type="match status" value="1"/>
</dbReference>
<evidence type="ECO:0000259" key="3">
    <source>
        <dbReference type="Pfam" id="PF03061"/>
    </source>
</evidence>
<protein>
    <submittedName>
        <fullName evidence="4">Hotdog fold thioesterase</fullName>
    </submittedName>
</protein>
<keyword evidence="2" id="KW-0378">Hydrolase</keyword>
<proteinExistence type="inferred from homology"/>
<dbReference type="Proteomes" id="UP001206067">
    <property type="component" value="Unassembled WGS sequence"/>
</dbReference>
<dbReference type="InterPro" id="IPR003736">
    <property type="entry name" value="PAAI_dom"/>
</dbReference>
<dbReference type="NCBIfam" id="TIGR00369">
    <property type="entry name" value="unchar_dom_1"/>
    <property type="match status" value="1"/>
</dbReference>
<keyword evidence="5" id="KW-1185">Reference proteome</keyword>
<sequence length="148" mass="16340">MTKKTIWWNDELPPLDPMTRLGDGCMPGFLGIEFLEAGDDWISARMPVNERTQQPFKRLHGGASVALAETVGSVAASFCIDREKHVAVGLEINANHVRPAYQGYVTATATAENIGRTTQIWSIKIRDENGKLVCISRFTAAVIPLDRK</sequence>
<dbReference type="PANTHER" id="PTHR43240:SF5">
    <property type="entry name" value="1,4-DIHYDROXY-2-NAPHTHOYL-COA THIOESTERASE 1"/>
    <property type="match status" value="1"/>
</dbReference>
<evidence type="ECO:0000313" key="4">
    <source>
        <dbReference type="EMBL" id="MCR2832870.1"/>
    </source>
</evidence>
<accession>A0ABT1XMH6</accession>
<reference evidence="4 5" key="1">
    <citation type="submission" date="2022-08" db="EMBL/GenBank/DDBJ databases">
        <title>Polyphasic taxonomy analysis of Qipengyuania sp.RS5-5.</title>
        <authorList>
            <person name="Xamxidin M."/>
            <person name="Wu M."/>
        </authorList>
    </citation>
    <scope>NUCLEOTIDE SEQUENCE [LARGE SCALE GENOMIC DNA]</scope>
    <source>
        <strain evidence="4 5">RS5-5</strain>
    </source>
</reference>
<dbReference type="InterPro" id="IPR029069">
    <property type="entry name" value="HotDog_dom_sf"/>
</dbReference>
<evidence type="ECO:0000313" key="5">
    <source>
        <dbReference type="Proteomes" id="UP001206067"/>
    </source>
</evidence>
<feature type="domain" description="Thioesterase" evidence="3">
    <location>
        <begin position="58"/>
        <end position="134"/>
    </location>
</feature>
<dbReference type="CDD" id="cd03443">
    <property type="entry name" value="PaaI_thioesterase"/>
    <property type="match status" value="1"/>
</dbReference>
<dbReference type="PANTHER" id="PTHR43240">
    <property type="entry name" value="1,4-DIHYDROXY-2-NAPHTHOYL-COA THIOESTERASE 1"/>
    <property type="match status" value="1"/>
</dbReference>
<evidence type="ECO:0000256" key="2">
    <source>
        <dbReference type="ARBA" id="ARBA00022801"/>
    </source>
</evidence>
<gene>
    <name evidence="4" type="ORF">NSO95_02830</name>
</gene>